<dbReference type="Proteomes" id="UP000634136">
    <property type="component" value="Unassembled WGS sequence"/>
</dbReference>
<dbReference type="EMBL" id="JAAIUW010000010">
    <property type="protein sequence ID" value="KAF7812370.1"/>
    <property type="molecule type" value="Genomic_DNA"/>
</dbReference>
<gene>
    <name evidence="1" type="ORF">G2W53_033346</name>
</gene>
<sequence>MTSSLDKIFEGIQELIELTDLLIRKRSRDSTNYPILSYPAATTHTDKNCGYFTFLGEDITDEIHQQQHNIDRLRRRRWGWK</sequence>
<keyword evidence="2" id="KW-1185">Reference proteome</keyword>
<evidence type="ECO:0000313" key="1">
    <source>
        <dbReference type="EMBL" id="KAF7812370.1"/>
    </source>
</evidence>
<accession>A0A834T0F2</accession>
<protein>
    <submittedName>
        <fullName evidence="1">Putative BOI-related E3 ubiquitin-protein ligase 3</fullName>
    </submittedName>
</protein>
<dbReference type="AlphaFoldDB" id="A0A834T0F2"/>
<organism evidence="1 2">
    <name type="scientific">Senna tora</name>
    <dbReference type="NCBI Taxonomy" id="362788"/>
    <lineage>
        <taxon>Eukaryota</taxon>
        <taxon>Viridiplantae</taxon>
        <taxon>Streptophyta</taxon>
        <taxon>Embryophyta</taxon>
        <taxon>Tracheophyta</taxon>
        <taxon>Spermatophyta</taxon>
        <taxon>Magnoliopsida</taxon>
        <taxon>eudicotyledons</taxon>
        <taxon>Gunneridae</taxon>
        <taxon>Pentapetalae</taxon>
        <taxon>rosids</taxon>
        <taxon>fabids</taxon>
        <taxon>Fabales</taxon>
        <taxon>Fabaceae</taxon>
        <taxon>Caesalpinioideae</taxon>
        <taxon>Cassia clade</taxon>
        <taxon>Senna</taxon>
    </lineage>
</organism>
<evidence type="ECO:0000313" key="2">
    <source>
        <dbReference type="Proteomes" id="UP000634136"/>
    </source>
</evidence>
<reference evidence="1" key="1">
    <citation type="submission" date="2020-09" db="EMBL/GenBank/DDBJ databases">
        <title>Genome-Enabled Discovery of Anthraquinone Biosynthesis in Senna tora.</title>
        <authorList>
            <person name="Kang S.-H."/>
            <person name="Pandey R.P."/>
            <person name="Lee C.-M."/>
            <person name="Sim J.-S."/>
            <person name="Jeong J.-T."/>
            <person name="Choi B.-S."/>
            <person name="Jung M."/>
            <person name="Ginzburg D."/>
            <person name="Zhao K."/>
            <person name="Won S.Y."/>
            <person name="Oh T.-J."/>
            <person name="Yu Y."/>
            <person name="Kim N.-H."/>
            <person name="Lee O.R."/>
            <person name="Lee T.-H."/>
            <person name="Bashyal P."/>
            <person name="Kim T.-S."/>
            <person name="Lee W.-H."/>
            <person name="Kawkins C."/>
            <person name="Kim C.-K."/>
            <person name="Kim J.S."/>
            <person name="Ahn B.O."/>
            <person name="Rhee S.Y."/>
            <person name="Sohng J.K."/>
        </authorList>
    </citation>
    <scope>NUCLEOTIDE SEQUENCE</scope>
    <source>
        <tissue evidence="1">Leaf</tissue>
    </source>
</reference>
<comment type="caution">
    <text evidence="1">The sequence shown here is derived from an EMBL/GenBank/DDBJ whole genome shotgun (WGS) entry which is preliminary data.</text>
</comment>
<proteinExistence type="predicted"/>
<name>A0A834T0F2_9FABA</name>